<comment type="cofactor">
    <cofactor evidence="2">
        <name>K(+)</name>
        <dbReference type="ChEBI" id="CHEBI:29103"/>
    </cofactor>
</comment>
<comment type="subunit">
    <text evidence="5 16">Homodimer.</text>
</comment>
<dbReference type="GO" id="GO:0004594">
    <property type="term" value="F:pantothenate kinase activity"/>
    <property type="evidence" value="ECO:0007669"/>
    <property type="project" value="UniProtKB-UniRule"/>
</dbReference>
<feature type="binding site" evidence="16">
    <location>
        <position position="177"/>
    </location>
    <ligand>
        <name>substrate</name>
    </ligand>
</feature>
<dbReference type="GO" id="GO:0015937">
    <property type="term" value="P:coenzyme A biosynthetic process"/>
    <property type="evidence" value="ECO:0007669"/>
    <property type="project" value="UniProtKB-UniRule"/>
</dbReference>
<dbReference type="EMBL" id="JABZGR010000014">
    <property type="protein sequence ID" value="MBF0970502.1"/>
    <property type="molecule type" value="Genomic_DNA"/>
</dbReference>
<dbReference type="InterPro" id="IPR004619">
    <property type="entry name" value="Type_III_PanK"/>
</dbReference>
<evidence type="ECO:0000256" key="1">
    <source>
        <dbReference type="ARBA" id="ARBA00001206"/>
    </source>
</evidence>
<evidence type="ECO:0000313" key="18">
    <source>
        <dbReference type="Proteomes" id="UP000704068"/>
    </source>
</evidence>
<evidence type="ECO:0000256" key="6">
    <source>
        <dbReference type="ARBA" id="ARBA00012102"/>
    </source>
</evidence>
<keyword evidence="16" id="KW-0479">Metal-binding</keyword>
<dbReference type="GO" id="GO:0046872">
    <property type="term" value="F:metal ion binding"/>
    <property type="evidence" value="ECO:0007669"/>
    <property type="project" value="UniProtKB-KW"/>
</dbReference>
<comment type="caution">
    <text evidence="17">The sequence shown here is derived from an EMBL/GenBank/DDBJ whole genome shotgun (WGS) entry which is preliminary data.</text>
</comment>
<evidence type="ECO:0000256" key="3">
    <source>
        <dbReference type="ARBA" id="ARBA00004496"/>
    </source>
</evidence>
<comment type="similarity">
    <text evidence="14 16">Belongs to the type III pantothenate kinase family.</text>
</comment>
<dbReference type="RefSeq" id="WP_303763974.1">
    <property type="nucleotide sequence ID" value="NZ_JABZGR010000014.1"/>
</dbReference>
<dbReference type="Gene3D" id="3.30.420.40">
    <property type="match status" value="2"/>
</dbReference>
<accession>A0A929RWC5</accession>
<evidence type="ECO:0000313" key="17">
    <source>
        <dbReference type="EMBL" id="MBF0970502.1"/>
    </source>
</evidence>
<evidence type="ECO:0000256" key="4">
    <source>
        <dbReference type="ARBA" id="ARBA00005225"/>
    </source>
</evidence>
<feature type="binding site" evidence="16">
    <location>
        <begin position="12"/>
        <end position="19"/>
    </location>
    <ligand>
        <name>ATP</name>
        <dbReference type="ChEBI" id="CHEBI:30616"/>
    </ligand>
</feature>
<feature type="binding site" evidence="16">
    <location>
        <position position="92"/>
    </location>
    <ligand>
        <name>substrate</name>
    </ligand>
</feature>
<comment type="pathway">
    <text evidence="4 16">Cofactor biosynthesis; coenzyme A biosynthesis; CoA from (R)-pantothenate: step 1/5.</text>
</comment>
<comment type="subcellular location">
    <subcellularLocation>
        <location evidence="3 16">Cytoplasm</location>
    </subcellularLocation>
</comment>
<dbReference type="PANTHER" id="PTHR34265:SF1">
    <property type="entry name" value="TYPE III PANTOTHENATE KINASE"/>
    <property type="match status" value="1"/>
</dbReference>
<dbReference type="SUPFAM" id="SSF53067">
    <property type="entry name" value="Actin-like ATPase domain"/>
    <property type="match status" value="2"/>
</dbReference>
<feature type="binding site" evidence="16">
    <location>
        <position position="125"/>
    </location>
    <ligand>
        <name>ATP</name>
        <dbReference type="ChEBI" id="CHEBI:30616"/>
    </ligand>
</feature>
<evidence type="ECO:0000256" key="7">
    <source>
        <dbReference type="ARBA" id="ARBA00022490"/>
    </source>
</evidence>
<evidence type="ECO:0000256" key="9">
    <source>
        <dbReference type="ARBA" id="ARBA00022741"/>
    </source>
</evidence>
<dbReference type="InterPro" id="IPR043129">
    <property type="entry name" value="ATPase_NBD"/>
</dbReference>
<evidence type="ECO:0000256" key="14">
    <source>
        <dbReference type="ARBA" id="ARBA00038036"/>
    </source>
</evidence>
<evidence type="ECO:0000256" key="11">
    <source>
        <dbReference type="ARBA" id="ARBA00022840"/>
    </source>
</evidence>
<keyword evidence="10 16" id="KW-0418">Kinase</keyword>
<sequence length="250" mass="26870">MRRLRQMTLTIDAGNTQTKASLFEGDRCVAAACPLAADGRQLREWMRHYPVERCAISDVGDRSLPLRTLLAELEIPTLCVTGLTPAPLKNGYHTPETLGADRWAAAVGAADLLPAHPLLIVDAGTCVTYDFVAASGEYLGGNISPGLALRFTALHEHTAQLPLVDPKGATPNPGIDTPTAIRTGVLTGWQDEITGCIDRFRQAHADLQIFLTGGDAVYFSTDASLPLRREADLVARGLKVLAIYNTVGRK</sequence>
<dbReference type="GO" id="GO:0005737">
    <property type="term" value="C:cytoplasm"/>
    <property type="evidence" value="ECO:0007669"/>
    <property type="project" value="UniProtKB-SubCell"/>
</dbReference>
<dbReference type="CDD" id="cd24015">
    <property type="entry name" value="ASKHA_NBD_PanK-III"/>
    <property type="match status" value="1"/>
</dbReference>
<evidence type="ECO:0000256" key="13">
    <source>
        <dbReference type="ARBA" id="ARBA00022993"/>
    </source>
</evidence>
<organism evidence="17 18">
    <name type="scientific">Alloprevotella tannerae</name>
    <dbReference type="NCBI Taxonomy" id="76122"/>
    <lineage>
        <taxon>Bacteria</taxon>
        <taxon>Pseudomonadati</taxon>
        <taxon>Bacteroidota</taxon>
        <taxon>Bacteroidia</taxon>
        <taxon>Bacteroidales</taxon>
        <taxon>Prevotellaceae</taxon>
        <taxon>Alloprevotella</taxon>
    </lineage>
</organism>
<dbReference type="GO" id="GO:0005524">
    <property type="term" value="F:ATP binding"/>
    <property type="evidence" value="ECO:0007669"/>
    <property type="project" value="UniProtKB-UniRule"/>
</dbReference>
<dbReference type="HAMAP" id="MF_01274">
    <property type="entry name" value="Pantothen_kinase_3"/>
    <property type="match status" value="1"/>
</dbReference>
<keyword evidence="12 16" id="KW-0630">Potassium</keyword>
<feature type="binding site" evidence="16">
    <location>
        <position position="122"/>
    </location>
    <ligand>
        <name>K(+)</name>
        <dbReference type="ChEBI" id="CHEBI:29103"/>
    </ligand>
</feature>
<dbReference type="EC" id="2.7.1.33" evidence="6 16"/>
<name>A0A929RWC5_9BACT</name>
<dbReference type="NCBIfam" id="TIGR00671">
    <property type="entry name" value="baf"/>
    <property type="match status" value="1"/>
</dbReference>
<evidence type="ECO:0000256" key="8">
    <source>
        <dbReference type="ARBA" id="ARBA00022679"/>
    </source>
</evidence>
<dbReference type="PANTHER" id="PTHR34265">
    <property type="entry name" value="TYPE III PANTOTHENATE KINASE"/>
    <property type="match status" value="1"/>
</dbReference>
<evidence type="ECO:0000256" key="5">
    <source>
        <dbReference type="ARBA" id="ARBA00011738"/>
    </source>
</evidence>
<reference evidence="17" key="1">
    <citation type="submission" date="2020-04" db="EMBL/GenBank/DDBJ databases">
        <title>Deep metagenomics examines the oral microbiome during advanced dental caries in children, revealing novel taxa and co-occurrences with host molecules.</title>
        <authorList>
            <person name="Baker J.L."/>
            <person name="Morton J.T."/>
            <person name="Dinis M."/>
            <person name="Alvarez R."/>
            <person name="Tran N.C."/>
            <person name="Knight R."/>
            <person name="Edlund A."/>
        </authorList>
    </citation>
    <scope>NUCLEOTIDE SEQUENCE</scope>
    <source>
        <strain evidence="17">JCVI_34_bin.1</strain>
    </source>
</reference>
<dbReference type="Proteomes" id="UP000704068">
    <property type="component" value="Unassembled WGS sequence"/>
</dbReference>
<proteinExistence type="inferred from homology"/>
<protein>
    <recommendedName>
        <fullName evidence="15 16">Type III pantothenate kinase</fullName>
        <ecNumber evidence="6 16">2.7.1.33</ecNumber>
    </recommendedName>
    <alternativeName>
        <fullName evidence="16">PanK-III</fullName>
    </alternativeName>
    <alternativeName>
        <fullName evidence="16">Pantothenic acid kinase</fullName>
    </alternativeName>
</protein>
<dbReference type="Pfam" id="PF03309">
    <property type="entry name" value="Pan_kinase"/>
    <property type="match status" value="1"/>
</dbReference>
<comment type="cofactor">
    <cofactor evidence="16">
        <name>NH4(+)</name>
        <dbReference type="ChEBI" id="CHEBI:28938"/>
    </cofactor>
    <cofactor evidence="16">
        <name>K(+)</name>
        <dbReference type="ChEBI" id="CHEBI:29103"/>
    </cofactor>
    <text evidence="16">A monovalent cation. Ammonium or potassium.</text>
</comment>
<keyword evidence="13 16" id="KW-0173">Coenzyme A biosynthesis</keyword>
<feature type="binding site" evidence="16">
    <location>
        <begin position="99"/>
        <end position="102"/>
    </location>
    <ligand>
        <name>substrate</name>
    </ligand>
</feature>
<evidence type="ECO:0000256" key="15">
    <source>
        <dbReference type="ARBA" id="ARBA00040883"/>
    </source>
</evidence>
<feature type="active site" description="Proton acceptor" evidence="16">
    <location>
        <position position="101"/>
    </location>
</feature>
<keyword evidence="11 16" id="KW-0067">ATP-binding</keyword>
<evidence type="ECO:0000256" key="12">
    <source>
        <dbReference type="ARBA" id="ARBA00022958"/>
    </source>
</evidence>
<keyword evidence="7 16" id="KW-0963">Cytoplasm</keyword>
<dbReference type="AlphaFoldDB" id="A0A929RWC5"/>
<comment type="function">
    <text evidence="16">Catalyzes the phosphorylation of pantothenate (Pan), the first step in CoA biosynthesis.</text>
</comment>
<keyword evidence="8 16" id="KW-0808">Transferase</keyword>
<evidence type="ECO:0000256" key="2">
    <source>
        <dbReference type="ARBA" id="ARBA00001958"/>
    </source>
</evidence>
<gene>
    <name evidence="16" type="primary">coaX</name>
    <name evidence="17" type="ORF">HXK21_05620</name>
</gene>
<comment type="catalytic activity">
    <reaction evidence="1 16">
        <text>(R)-pantothenate + ATP = (R)-4'-phosphopantothenate + ADP + H(+)</text>
        <dbReference type="Rhea" id="RHEA:16373"/>
        <dbReference type="ChEBI" id="CHEBI:10986"/>
        <dbReference type="ChEBI" id="CHEBI:15378"/>
        <dbReference type="ChEBI" id="CHEBI:29032"/>
        <dbReference type="ChEBI" id="CHEBI:30616"/>
        <dbReference type="ChEBI" id="CHEBI:456216"/>
        <dbReference type="EC" id="2.7.1.33"/>
    </reaction>
</comment>
<keyword evidence="9 16" id="KW-0547">Nucleotide-binding</keyword>
<evidence type="ECO:0000256" key="10">
    <source>
        <dbReference type="ARBA" id="ARBA00022777"/>
    </source>
</evidence>
<evidence type="ECO:0000256" key="16">
    <source>
        <dbReference type="HAMAP-Rule" id="MF_01274"/>
    </source>
</evidence>